<dbReference type="PANTHER" id="PTHR43156">
    <property type="entry name" value="STAGE II SPORULATION PROTEIN E-RELATED"/>
    <property type="match status" value="1"/>
</dbReference>
<proteinExistence type="predicted"/>
<accession>A0A5C1EBA8</accession>
<dbReference type="GO" id="GO:0016791">
    <property type="term" value="F:phosphatase activity"/>
    <property type="evidence" value="ECO:0007669"/>
    <property type="project" value="TreeGrafter"/>
</dbReference>
<dbReference type="NCBIfam" id="NF038263">
    <property type="entry name" value="prot_phos_SiaA"/>
    <property type="match status" value="1"/>
</dbReference>
<dbReference type="InterPro" id="IPR052016">
    <property type="entry name" value="Bact_Sigma-Reg"/>
</dbReference>
<name>A0A5C1EBA8_9RHOO</name>
<dbReference type="Gene3D" id="6.10.340.10">
    <property type="match status" value="1"/>
</dbReference>
<dbReference type="PANTHER" id="PTHR43156:SF9">
    <property type="entry name" value="HAMP DOMAIN-CONTAINING PROTEIN"/>
    <property type="match status" value="1"/>
</dbReference>
<gene>
    <name evidence="5" type="ORF">OTERR_20010</name>
</gene>
<dbReference type="CDD" id="cd06225">
    <property type="entry name" value="HAMP"/>
    <property type="match status" value="1"/>
</dbReference>
<feature type="compositionally biased region" description="Pro residues" evidence="2">
    <location>
        <begin position="1"/>
        <end position="12"/>
    </location>
</feature>
<dbReference type="Proteomes" id="UP000323671">
    <property type="component" value="Chromosome"/>
</dbReference>
<dbReference type="KEGG" id="otr:OTERR_20010"/>
<dbReference type="InterPro" id="IPR003660">
    <property type="entry name" value="HAMP_dom"/>
</dbReference>
<dbReference type="PROSITE" id="PS50885">
    <property type="entry name" value="HAMP"/>
    <property type="match status" value="1"/>
</dbReference>
<keyword evidence="1" id="KW-0378">Hydrolase</keyword>
<dbReference type="InterPro" id="IPR001932">
    <property type="entry name" value="PPM-type_phosphatase-like_dom"/>
</dbReference>
<keyword evidence="3" id="KW-0472">Membrane</keyword>
<protein>
    <recommendedName>
        <fullName evidence="4">HAMP domain-containing protein</fullName>
    </recommendedName>
</protein>
<evidence type="ECO:0000313" key="5">
    <source>
        <dbReference type="EMBL" id="QEL65477.1"/>
    </source>
</evidence>
<evidence type="ECO:0000259" key="4">
    <source>
        <dbReference type="PROSITE" id="PS50885"/>
    </source>
</evidence>
<keyword evidence="3" id="KW-0812">Transmembrane</keyword>
<dbReference type="Gene3D" id="3.60.40.10">
    <property type="entry name" value="PPM-type phosphatase domain"/>
    <property type="match status" value="1"/>
</dbReference>
<organism evidence="5 6">
    <name type="scientific">Oryzomicrobium terrae</name>
    <dbReference type="NCBI Taxonomy" id="1735038"/>
    <lineage>
        <taxon>Bacteria</taxon>
        <taxon>Pseudomonadati</taxon>
        <taxon>Pseudomonadota</taxon>
        <taxon>Betaproteobacteria</taxon>
        <taxon>Rhodocyclales</taxon>
        <taxon>Rhodocyclaceae</taxon>
        <taxon>Oryzomicrobium</taxon>
    </lineage>
</organism>
<evidence type="ECO:0000256" key="2">
    <source>
        <dbReference type="SAM" id="MobiDB-lite"/>
    </source>
</evidence>
<evidence type="ECO:0000256" key="3">
    <source>
        <dbReference type="SAM" id="Phobius"/>
    </source>
</evidence>
<dbReference type="SUPFAM" id="SSF158472">
    <property type="entry name" value="HAMP domain-like"/>
    <property type="match status" value="1"/>
</dbReference>
<evidence type="ECO:0000256" key="1">
    <source>
        <dbReference type="ARBA" id="ARBA00022801"/>
    </source>
</evidence>
<dbReference type="Pfam" id="PF07228">
    <property type="entry name" value="SpoIIE"/>
    <property type="match status" value="1"/>
</dbReference>
<dbReference type="SMART" id="SM00304">
    <property type="entry name" value="HAMP"/>
    <property type="match status" value="1"/>
</dbReference>
<dbReference type="Pfam" id="PF00672">
    <property type="entry name" value="HAMP"/>
    <property type="match status" value="1"/>
</dbReference>
<feature type="region of interest" description="Disordered" evidence="2">
    <location>
        <begin position="1"/>
        <end position="20"/>
    </location>
</feature>
<dbReference type="Gene3D" id="3.30.450.20">
    <property type="entry name" value="PAS domain"/>
    <property type="match status" value="1"/>
</dbReference>
<feature type="transmembrane region" description="Helical" evidence="3">
    <location>
        <begin position="343"/>
        <end position="366"/>
    </location>
</feature>
<evidence type="ECO:0000313" key="6">
    <source>
        <dbReference type="Proteomes" id="UP000323671"/>
    </source>
</evidence>
<keyword evidence="6" id="KW-1185">Reference proteome</keyword>
<feature type="transmembrane region" description="Helical" evidence="3">
    <location>
        <begin position="43"/>
        <end position="62"/>
    </location>
</feature>
<dbReference type="InterPro" id="IPR036457">
    <property type="entry name" value="PPM-type-like_dom_sf"/>
</dbReference>
<sequence>MRVCVPGPPDRPPSNEGIPLHREENIQTGGANRFGWGLRARTAALLFGLAGTLVAAGLIMGYHVTNDIRSHFGAAFARNNALLTQQRILSLLGRELALAQRLADSDLLHEWIEDEGNAEKRQRFFRDGDSYRRGFSDQSFFLASALSGNYYQSDADAGLSAKPRYTLHPNAADDAWFYATLEKVKDYAINVNPDEKLRVTKVWANVVVRNREGRPIGLAGTGFEFSRFLQEFVASGEPGLTTLIVNRAGTIVAHPDPAMIEYAAVSKATSEKSIFHLIRDEEERQALRTALAESASHVEQATTLTAHLDGQKRLLALAYIPSLDWTVITTVDLAASKVLDQGLIAGVAIGGTVLLLLIFALTTVGFDRLVLLPLARLTESVRQIASGRYDVRLRSRRRDEIGELTRAFDTMAQQVRAHTEDLERRVAERTADLADANRQMAETHRKLTDSIRYASLIQSAILPDRELAQAFHGEYFVLWLPRDVVGGDLYLYRANADGCLFGVVDCAGHGVPGAFMTMIAHAAIGVAATDTPWDDPAALLARTDEVARTMLPSDNRFGQIATNMDMGLCYVDLRRRVVRFAGAKLSLFWSDGSQCHEIRGQRRGVNDRKPGTYENSEVGLQAGRTFYLATDGILDQAGGEHGYGFGERRFTEWVQANADAPLGEQRDRLAAYLERYRGALPQRDDITVMAFRFDDQP</sequence>
<reference evidence="5 6" key="1">
    <citation type="submission" date="2017-07" db="EMBL/GenBank/DDBJ databases">
        <title>Complete genome sequence of Oryzomicrobium terrae TPP412.</title>
        <authorList>
            <person name="Chiu L.-W."/>
            <person name="Lo K.-J."/>
            <person name="Tsai Y.-M."/>
            <person name="Lin S.-S."/>
            <person name="Kuo C.-H."/>
            <person name="Liu C.-T."/>
        </authorList>
    </citation>
    <scope>NUCLEOTIDE SEQUENCE [LARGE SCALE GENOMIC DNA]</scope>
    <source>
        <strain evidence="5 6">TPP412</strain>
    </source>
</reference>
<dbReference type="AlphaFoldDB" id="A0A5C1EBA8"/>
<feature type="domain" description="HAMP" evidence="4">
    <location>
        <begin position="368"/>
        <end position="420"/>
    </location>
</feature>
<dbReference type="EMBL" id="CP022579">
    <property type="protein sequence ID" value="QEL65477.1"/>
    <property type="molecule type" value="Genomic_DNA"/>
</dbReference>
<dbReference type="SMART" id="SM00331">
    <property type="entry name" value="PP2C_SIG"/>
    <property type="match status" value="1"/>
</dbReference>
<dbReference type="GO" id="GO:0007165">
    <property type="term" value="P:signal transduction"/>
    <property type="evidence" value="ECO:0007669"/>
    <property type="project" value="InterPro"/>
</dbReference>
<keyword evidence="3" id="KW-1133">Transmembrane helix</keyword>
<dbReference type="GO" id="GO:0016020">
    <property type="term" value="C:membrane"/>
    <property type="evidence" value="ECO:0007669"/>
    <property type="project" value="InterPro"/>
</dbReference>